<evidence type="ECO:0000256" key="1">
    <source>
        <dbReference type="ARBA" id="ARBA00022443"/>
    </source>
</evidence>
<feature type="region of interest" description="Disordered" evidence="4">
    <location>
        <begin position="254"/>
        <end position="276"/>
    </location>
</feature>
<dbReference type="GO" id="GO:0043332">
    <property type="term" value="C:mating projection tip"/>
    <property type="evidence" value="ECO:0007669"/>
    <property type="project" value="TreeGrafter"/>
</dbReference>
<dbReference type="CDD" id="cd00174">
    <property type="entry name" value="SH3"/>
    <property type="match status" value="1"/>
</dbReference>
<dbReference type="AlphaFoldDB" id="A0A5E8AX41"/>
<organism evidence="7 8">
    <name type="scientific">Magnusiomyces paraingens</name>
    <dbReference type="NCBI Taxonomy" id="2606893"/>
    <lineage>
        <taxon>Eukaryota</taxon>
        <taxon>Fungi</taxon>
        <taxon>Dikarya</taxon>
        <taxon>Ascomycota</taxon>
        <taxon>Saccharomycotina</taxon>
        <taxon>Dipodascomycetes</taxon>
        <taxon>Dipodascales</taxon>
        <taxon>Dipodascaceae</taxon>
        <taxon>Magnusiomyces</taxon>
    </lineage>
</organism>
<dbReference type="Gene3D" id="1.20.1270.60">
    <property type="entry name" value="Arfaptin homology (AH) domain/BAR domain"/>
    <property type="match status" value="1"/>
</dbReference>
<dbReference type="PROSITE" id="PS51021">
    <property type="entry name" value="BAR"/>
    <property type="match status" value="1"/>
</dbReference>
<dbReference type="InterPro" id="IPR027267">
    <property type="entry name" value="AH/BAR_dom_sf"/>
</dbReference>
<dbReference type="PANTHER" id="PTHR47174:SF1">
    <property type="entry name" value="REDUCED VIABILITY UPON STARVATION PROTEIN 167"/>
    <property type="match status" value="1"/>
</dbReference>
<dbReference type="Gene3D" id="2.30.30.40">
    <property type="entry name" value="SH3 Domains"/>
    <property type="match status" value="1"/>
</dbReference>
<dbReference type="GeneID" id="43578880"/>
<dbReference type="GO" id="GO:0097320">
    <property type="term" value="P:plasma membrane tubulation"/>
    <property type="evidence" value="ECO:0007669"/>
    <property type="project" value="TreeGrafter"/>
</dbReference>
<evidence type="ECO:0000256" key="4">
    <source>
        <dbReference type="SAM" id="MobiDB-lite"/>
    </source>
</evidence>
<evidence type="ECO:0000313" key="8">
    <source>
        <dbReference type="Proteomes" id="UP000398389"/>
    </source>
</evidence>
<evidence type="ECO:0000259" key="5">
    <source>
        <dbReference type="PROSITE" id="PS50002"/>
    </source>
</evidence>
<dbReference type="GO" id="GO:0008289">
    <property type="term" value="F:lipid binding"/>
    <property type="evidence" value="ECO:0007669"/>
    <property type="project" value="TreeGrafter"/>
</dbReference>
<feature type="coiled-coil region" evidence="3">
    <location>
        <begin position="171"/>
        <end position="198"/>
    </location>
</feature>
<accession>A0A5E8AX41</accession>
<dbReference type="InterPro" id="IPR046982">
    <property type="entry name" value="BIN3/RVS161-like"/>
</dbReference>
<dbReference type="GO" id="GO:0051666">
    <property type="term" value="P:actin cortical patch localization"/>
    <property type="evidence" value="ECO:0007669"/>
    <property type="project" value="InterPro"/>
</dbReference>
<sequence length="606" mass="66936">MLKGAKKAIVRTPHRLLGNKSIEDKIIIDWTKDFVTADEALSQVARETKKFASTWRDICSAQESLSLAFREIYEPIRDENAYRVVQETPESSLTAVAQFSEFVGSAMKDAIDPYLQSLEGPFSTRIGEAQECLKSVQKLLTKREHKKVDFDRNNNALERLNKKRHGGEALSEKEQTSLAHQEQELEAATEMFHELDEKVKSTVPYVLTYMSEFLNHMTVSLYLTQLKVFEEAQRLLANYAQPQGLSGHLVSTGVTSPQRSTNGLGTTGPSPSPLFTGEPSDYVNILDSWEARYVITQPRYEEGILTIKEGKTVETPIGQERLARRQQAMERAQHKTKNVVKTGLHATQGLVHKAFSFVPNRYVKDIQFSSAELGFFSAEADLLQAAEHDANHLHGIMSTPTSPVSGGAGVSGHHSSASVGGVGTFGAGFSFFRRPSPTTSNTSLAKTHSSQGPVRSPSTRSARTLSMTEDSAGLGFHYGRSPVTSFEDVAAEAAEEREAKEALRTRVRASMSTAARTWTLGDEVSDRLRSRTVLGEPTPQRNIAPENERARALFTFGGEEAGDVSFQAGDELTILDHGDETDDQWWFGQTQDGRVGLFPQTYVQVL</sequence>
<dbReference type="GO" id="GO:0031097">
    <property type="term" value="C:medial cortex"/>
    <property type="evidence" value="ECO:0007669"/>
    <property type="project" value="TreeGrafter"/>
</dbReference>
<keyword evidence="3" id="KW-0175">Coiled coil</keyword>
<dbReference type="PANTHER" id="PTHR47174">
    <property type="entry name" value="BRIDGING INTEGRATOR 3"/>
    <property type="match status" value="1"/>
</dbReference>
<name>A0A5E8AX41_9ASCO</name>
<dbReference type="Pfam" id="PF03114">
    <property type="entry name" value="BAR"/>
    <property type="match status" value="1"/>
</dbReference>
<gene>
    <name evidence="7" type="ORF">SAPINGB_P000055</name>
</gene>
<dbReference type="Pfam" id="PF07653">
    <property type="entry name" value="SH3_2"/>
    <property type="match status" value="1"/>
</dbReference>
<protein>
    <recommendedName>
        <fullName evidence="9">SH3 domain-containing protein</fullName>
    </recommendedName>
</protein>
<dbReference type="SMART" id="SM00326">
    <property type="entry name" value="SH3"/>
    <property type="match status" value="1"/>
</dbReference>
<evidence type="ECO:0000313" key="7">
    <source>
        <dbReference type="EMBL" id="VVT43597.1"/>
    </source>
</evidence>
<feature type="compositionally biased region" description="Polar residues" evidence="4">
    <location>
        <begin position="254"/>
        <end position="269"/>
    </location>
</feature>
<dbReference type="InterPro" id="IPR001452">
    <property type="entry name" value="SH3_domain"/>
</dbReference>
<dbReference type="SUPFAM" id="SSF103657">
    <property type="entry name" value="BAR/IMD domain-like"/>
    <property type="match status" value="1"/>
</dbReference>
<dbReference type="PRINTS" id="PR00452">
    <property type="entry name" value="SH3DOMAIN"/>
</dbReference>
<dbReference type="SUPFAM" id="SSF50044">
    <property type="entry name" value="SH3-domain"/>
    <property type="match status" value="1"/>
</dbReference>
<dbReference type="EMBL" id="CABVLU010000001">
    <property type="protein sequence ID" value="VVT43597.1"/>
    <property type="molecule type" value="Genomic_DNA"/>
</dbReference>
<keyword evidence="8" id="KW-1185">Reference proteome</keyword>
<dbReference type="InterPro" id="IPR004148">
    <property type="entry name" value="BAR_dom"/>
</dbReference>
<dbReference type="GO" id="GO:0006897">
    <property type="term" value="P:endocytosis"/>
    <property type="evidence" value="ECO:0007669"/>
    <property type="project" value="InterPro"/>
</dbReference>
<evidence type="ECO:0000259" key="6">
    <source>
        <dbReference type="PROSITE" id="PS51021"/>
    </source>
</evidence>
<proteinExistence type="predicted"/>
<dbReference type="Proteomes" id="UP000398389">
    <property type="component" value="Unassembled WGS sequence"/>
</dbReference>
<dbReference type="OrthoDB" id="10255128at2759"/>
<reference evidence="7 8" key="1">
    <citation type="submission" date="2019-09" db="EMBL/GenBank/DDBJ databases">
        <authorList>
            <person name="Brejova B."/>
        </authorList>
    </citation>
    <scope>NUCLEOTIDE SEQUENCE [LARGE SCALE GENOMIC DNA]</scope>
</reference>
<feature type="domain" description="BAR" evidence="6">
    <location>
        <begin position="12"/>
        <end position="252"/>
    </location>
</feature>
<dbReference type="GO" id="GO:0030479">
    <property type="term" value="C:actin cortical patch"/>
    <property type="evidence" value="ECO:0007669"/>
    <property type="project" value="TreeGrafter"/>
</dbReference>
<evidence type="ECO:0000256" key="2">
    <source>
        <dbReference type="PROSITE-ProRule" id="PRU00192"/>
    </source>
</evidence>
<dbReference type="GO" id="GO:1990528">
    <property type="term" value="C:Rvs161p-Rvs167p complex"/>
    <property type="evidence" value="ECO:0007669"/>
    <property type="project" value="TreeGrafter"/>
</dbReference>
<evidence type="ECO:0000256" key="3">
    <source>
        <dbReference type="SAM" id="Coils"/>
    </source>
</evidence>
<dbReference type="PROSITE" id="PS50002">
    <property type="entry name" value="SH3"/>
    <property type="match status" value="1"/>
</dbReference>
<feature type="region of interest" description="Disordered" evidence="4">
    <location>
        <begin position="437"/>
        <end position="464"/>
    </location>
</feature>
<keyword evidence="1 2" id="KW-0728">SH3 domain</keyword>
<feature type="domain" description="SH3" evidence="5">
    <location>
        <begin position="545"/>
        <end position="606"/>
    </location>
</feature>
<dbReference type="RefSeq" id="XP_031850671.1">
    <property type="nucleotide sequence ID" value="XM_031994780.1"/>
</dbReference>
<dbReference type="InterPro" id="IPR036028">
    <property type="entry name" value="SH3-like_dom_sf"/>
</dbReference>
<evidence type="ECO:0008006" key="9">
    <source>
        <dbReference type="Google" id="ProtNLM"/>
    </source>
</evidence>